<keyword evidence="6" id="KW-1185">Reference proteome</keyword>
<protein>
    <submittedName>
        <fullName evidence="5">Uncharacterized protein</fullName>
    </submittedName>
</protein>
<feature type="region of interest" description="Disordered" evidence="4">
    <location>
        <begin position="1"/>
        <end position="28"/>
    </location>
</feature>
<dbReference type="GO" id="GO:0003723">
    <property type="term" value="F:RNA binding"/>
    <property type="evidence" value="ECO:0007669"/>
    <property type="project" value="TreeGrafter"/>
</dbReference>
<dbReference type="GO" id="GO:0043565">
    <property type="term" value="F:sequence-specific DNA binding"/>
    <property type="evidence" value="ECO:0007669"/>
    <property type="project" value="TreeGrafter"/>
</dbReference>
<evidence type="ECO:0000256" key="1">
    <source>
        <dbReference type="ARBA" id="ARBA00004123"/>
    </source>
</evidence>
<proteinExistence type="inferred from homology"/>
<feature type="region of interest" description="Disordered" evidence="4">
    <location>
        <begin position="1017"/>
        <end position="1051"/>
    </location>
</feature>
<reference evidence="5" key="1">
    <citation type="journal article" date="2020" name="J Insects Food Feed">
        <title>The yellow mealworm (Tenebrio molitor) genome: a resource for the emerging insects as food and feed industry.</title>
        <authorList>
            <person name="Eriksson T."/>
            <person name="Andere A."/>
            <person name="Kelstrup H."/>
            <person name="Emery V."/>
            <person name="Picard C."/>
        </authorList>
    </citation>
    <scope>NUCLEOTIDE SEQUENCE</scope>
    <source>
        <strain evidence="5">Stoneville</strain>
        <tissue evidence="5">Whole head</tissue>
    </source>
</reference>
<dbReference type="GO" id="GO:0005730">
    <property type="term" value="C:nucleolus"/>
    <property type="evidence" value="ECO:0007669"/>
    <property type="project" value="InterPro"/>
</dbReference>
<evidence type="ECO:0000256" key="4">
    <source>
        <dbReference type="SAM" id="MobiDB-lite"/>
    </source>
</evidence>
<comment type="subcellular location">
    <subcellularLocation>
        <location evidence="1">Nucleus</location>
    </subcellularLocation>
</comment>
<keyword evidence="3" id="KW-0539">Nucleus</keyword>
<feature type="compositionally biased region" description="Basic and acidic residues" evidence="4">
    <location>
        <begin position="1034"/>
        <end position="1048"/>
    </location>
</feature>
<feature type="region of interest" description="Disordered" evidence="4">
    <location>
        <begin position="591"/>
        <end position="632"/>
    </location>
</feature>
<sequence>MAAEQHVENGENPEKSVKRKREPSVLDNFTKLTNGQEKKRVKGGVDLLRHLTEDKTAEKGDDELKYALGRLIRGLGSSKVHAKSGFFAALVGLLNFKNVTIDEIFEHVDKELHTGGGNSKSENADICSGQILIVGAILRSNLYESCTDSDKTKVLELLLNAGKERTYLNLASYKFLTDLFGKTIPRVAALRHPIFELFIENISESDLIVQFFDELDRTLSRPNRNKHLVATKLLTGVLKNLKDPTFVPDLLTKNYLQHTISTYKTAVGRLKDKEFQETTQKLFEALLNSLKQDGVKHKIKIKVLKKLLFYPGTFIFEKVTKSKLVQNITGTLNAEGVKKLGGIYREVVLATSERVVNENLSERWWNMDRVYASHLLAKLVNHPSMSEEGEWKTDQLIFLMKLGLLRDQSDNVGQELADSFKETFYSSLDLKHIKLDDLRSILSKVVHELDATVNEDNIGTVLRHPLTGDNYDTWRRTVELVSKLDADPKKKKAVFHTLFLHLGLQLFNNPKLATESLTELFSCYKRTKKPKSPEAESDDPLWIEVVVDLFLNLLSHSSHLLRSVINYVFPHLCKYMNATAIHQILSILDPKNETNPLSKPDESEDEEGEESSGEEQSSESEDEEEDEEENVSDKLRMALQQALGADAASDAESVDLDNLDDEEGDKLDEALGQAFKQFRPNLGRKKKQNKDEETLTHFRIRVLDLIEMYLNSNPSMLLTLEIMLPLLQTLEFCVRDDHQRPLLNRVKACLKKLSALKKFSDCEGVTEEVLVDLLKSLLDKGTKNAIIVQEMGEKMAESCIFVVSCSQIVANQTGAPMKKKKKKSCVNDVIKESLEDFFKRRDCITPYVLFKNVLQLNWEGIVELVPLLTGFVFASSVRPFRRTQGIELLKMFYTNQRFIGSHADQTKSVEDITVNFLRDCVDFFREFCANPSERKVKEKFICSLFELLNSVKNSVLGKGFDGWGLLAETVRDCRAQLTFSRDTKLAFNKLCKSLNVSNVVELKQKTVKLNHVDDDDDDELTKKQDKKKKKKGRNKDNLKLKKESKELRMQSLSEGFGKRKIDWEGVDEESKRVKWEA</sequence>
<name>A0A8J6H8L1_TENMO</name>
<dbReference type="PANTHER" id="PTHR13213">
    <property type="entry name" value="MYB-BINDING PROTEIN 1A FAMILY MEMBER"/>
    <property type="match status" value="1"/>
</dbReference>
<dbReference type="Pfam" id="PF04931">
    <property type="entry name" value="DNA_pol_phi"/>
    <property type="match status" value="2"/>
</dbReference>
<dbReference type="AlphaFoldDB" id="A0A8J6H8L1"/>
<evidence type="ECO:0000256" key="3">
    <source>
        <dbReference type="ARBA" id="ARBA00023242"/>
    </source>
</evidence>
<feature type="compositionally biased region" description="Basic and acidic residues" evidence="4">
    <location>
        <begin position="1"/>
        <end position="16"/>
    </location>
</feature>
<organism evidence="5 6">
    <name type="scientific">Tenebrio molitor</name>
    <name type="common">Yellow mealworm beetle</name>
    <dbReference type="NCBI Taxonomy" id="7067"/>
    <lineage>
        <taxon>Eukaryota</taxon>
        <taxon>Metazoa</taxon>
        <taxon>Ecdysozoa</taxon>
        <taxon>Arthropoda</taxon>
        <taxon>Hexapoda</taxon>
        <taxon>Insecta</taxon>
        <taxon>Pterygota</taxon>
        <taxon>Neoptera</taxon>
        <taxon>Endopterygota</taxon>
        <taxon>Coleoptera</taxon>
        <taxon>Polyphaga</taxon>
        <taxon>Cucujiformia</taxon>
        <taxon>Tenebrionidae</taxon>
        <taxon>Tenebrio</taxon>
    </lineage>
</organism>
<dbReference type="InterPro" id="IPR007015">
    <property type="entry name" value="DNA_pol_V/MYBBP1A"/>
</dbReference>
<dbReference type="InterPro" id="IPR016024">
    <property type="entry name" value="ARM-type_fold"/>
</dbReference>
<dbReference type="Proteomes" id="UP000719412">
    <property type="component" value="Unassembled WGS sequence"/>
</dbReference>
<dbReference type="PANTHER" id="PTHR13213:SF2">
    <property type="entry name" value="MYB-BINDING PROTEIN 1A"/>
    <property type="match status" value="1"/>
</dbReference>
<dbReference type="SUPFAM" id="SSF48371">
    <property type="entry name" value="ARM repeat"/>
    <property type="match status" value="1"/>
</dbReference>
<evidence type="ECO:0000313" key="6">
    <source>
        <dbReference type="Proteomes" id="UP000719412"/>
    </source>
</evidence>
<evidence type="ECO:0000313" key="5">
    <source>
        <dbReference type="EMBL" id="KAH0814075.1"/>
    </source>
</evidence>
<reference evidence="5" key="2">
    <citation type="submission" date="2021-08" db="EMBL/GenBank/DDBJ databases">
        <authorList>
            <person name="Eriksson T."/>
        </authorList>
    </citation>
    <scope>NUCLEOTIDE SEQUENCE</scope>
    <source>
        <strain evidence="5">Stoneville</strain>
        <tissue evidence="5">Whole head</tissue>
    </source>
</reference>
<feature type="compositionally biased region" description="Acidic residues" evidence="4">
    <location>
        <begin position="602"/>
        <end position="630"/>
    </location>
</feature>
<comment type="similarity">
    <text evidence="2">Belongs to the MYBBP1A family.</text>
</comment>
<dbReference type="EMBL" id="JABDTM020024662">
    <property type="protein sequence ID" value="KAH0814075.1"/>
    <property type="molecule type" value="Genomic_DNA"/>
</dbReference>
<accession>A0A8J6H8L1</accession>
<evidence type="ECO:0000256" key="2">
    <source>
        <dbReference type="ARBA" id="ARBA00006809"/>
    </source>
</evidence>
<feature type="compositionally biased region" description="Basic residues" evidence="4">
    <location>
        <begin position="1024"/>
        <end position="1033"/>
    </location>
</feature>
<dbReference type="GO" id="GO:0003714">
    <property type="term" value="F:transcription corepressor activity"/>
    <property type="evidence" value="ECO:0007669"/>
    <property type="project" value="TreeGrafter"/>
</dbReference>
<gene>
    <name evidence="5" type="ORF">GEV33_008716</name>
</gene>
<comment type="caution">
    <text evidence="5">The sequence shown here is derived from an EMBL/GenBank/DDBJ whole genome shotgun (WGS) entry which is preliminary data.</text>
</comment>